<keyword evidence="5" id="KW-0378">Hydrolase</keyword>
<dbReference type="InterPro" id="IPR018368">
    <property type="entry name" value="ClpA/B_CS1"/>
</dbReference>
<reference evidence="5 6" key="1">
    <citation type="journal article" date="2018" name="Nat. Biotechnol.">
        <title>A standardized bacterial taxonomy based on genome phylogeny substantially revises the tree of life.</title>
        <authorList>
            <person name="Parks D.H."/>
            <person name="Chuvochina M."/>
            <person name="Waite D.W."/>
            <person name="Rinke C."/>
            <person name="Skarshewski A."/>
            <person name="Chaumeil P.A."/>
            <person name="Hugenholtz P."/>
        </authorList>
    </citation>
    <scope>NUCLEOTIDE SEQUENCE [LARGE SCALE GENOMIC DNA]</scope>
    <source>
        <strain evidence="5">UBA8557</strain>
    </source>
</reference>
<evidence type="ECO:0000256" key="3">
    <source>
        <dbReference type="ARBA" id="ARBA00023186"/>
    </source>
</evidence>
<evidence type="ECO:0000313" key="6">
    <source>
        <dbReference type="Proteomes" id="UP000259173"/>
    </source>
</evidence>
<dbReference type="PANTHER" id="PTHR11638:SF111">
    <property type="entry name" value="ATP-DEPENDENT CLP PROTEASE ATP-BINDING SUBUNIT CLPA"/>
    <property type="match status" value="1"/>
</dbReference>
<dbReference type="GO" id="GO:0005524">
    <property type="term" value="F:ATP binding"/>
    <property type="evidence" value="ECO:0007669"/>
    <property type="project" value="UniProtKB-KW"/>
</dbReference>
<protein>
    <submittedName>
        <fullName evidence="5">ATP-dependent Clp protease ATP-binding subunit ClpA</fullName>
    </submittedName>
</protein>
<feature type="non-terminal residue" evidence="5">
    <location>
        <position position="148"/>
    </location>
</feature>
<keyword evidence="2 5" id="KW-0067">ATP-binding</keyword>
<evidence type="ECO:0000256" key="1">
    <source>
        <dbReference type="ARBA" id="ARBA00022741"/>
    </source>
</evidence>
<dbReference type="Proteomes" id="UP000259173">
    <property type="component" value="Unassembled WGS sequence"/>
</dbReference>
<feature type="domain" description="ClpA/ClpB AAA lid" evidence="4">
    <location>
        <begin position="78"/>
        <end position="138"/>
    </location>
</feature>
<dbReference type="GO" id="GO:0016887">
    <property type="term" value="F:ATP hydrolysis activity"/>
    <property type="evidence" value="ECO:0007669"/>
    <property type="project" value="TreeGrafter"/>
</dbReference>
<dbReference type="InterPro" id="IPR027417">
    <property type="entry name" value="P-loop_NTPase"/>
</dbReference>
<evidence type="ECO:0000313" key="5">
    <source>
        <dbReference type="EMBL" id="HAE93131.1"/>
    </source>
</evidence>
<evidence type="ECO:0000256" key="2">
    <source>
        <dbReference type="ARBA" id="ARBA00022840"/>
    </source>
</evidence>
<dbReference type="AlphaFoldDB" id="A0A3B9KWR9"/>
<keyword evidence="3" id="KW-0143">Chaperone</keyword>
<evidence type="ECO:0000259" key="4">
    <source>
        <dbReference type="Pfam" id="PF17871"/>
    </source>
</evidence>
<dbReference type="PANTHER" id="PTHR11638">
    <property type="entry name" value="ATP-DEPENDENT CLP PROTEASE"/>
    <property type="match status" value="1"/>
</dbReference>
<dbReference type="InterPro" id="IPR041546">
    <property type="entry name" value="ClpA/ClpB_AAA_lid"/>
</dbReference>
<dbReference type="Gene3D" id="3.40.50.300">
    <property type="entry name" value="P-loop containing nucleotide triphosphate hydrolases"/>
    <property type="match status" value="2"/>
</dbReference>
<keyword evidence="5" id="KW-0645">Protease</keyword>
<proteinExistence type="predicted"/>
<organism evidence="5 6">
    <name type="scientific">Hyphomonas atlantica</name>
    <dbReference type="NCBI Taxonomy" id="1280948"/>
    <lineage>
        <taxon>Bacteria</taxon>
        <taxon>Pseudomonadati</taxon>
        <taxon>Pseudomonadota</taxon>
        <taxon>Alphaproteobacteria</taxon>
        <taxon>Hyphomonadales</taxon>
        <taxon>Hyphomonadaceae</taxon>
        <taxon>Hyphomonas</taxon>
    </lineage>
</organism>
<accession>A0A3B9KWR9</accession>
<comment type="caution">
    <text evidence="5">The sequence shown here is derived from an EMBL/GenBank/DDBJ whole genome shotgun (WGS) entry which is preliminary data.</text>
</comment>
<dbReference type="EMBL" id="DMBR01000031">
    <property type="protein sequence ID" value="HAE93131.1"/>
    <property type="molecule type" value="Genomic_DNA"/>
</dbReference>
<dbReference type="InterPro" id="IPR050130">
    <property type="entry name" value="ClpA_ClpB"/>
</dbReference>
<sequence>LEQQEKAILFIDEIHTIIGAGATSGGAMDASNLLKPALQSGGLRCMGSTTFKEYKQHFEKDRALSRRFRKIDVVEPTVPDTIKILTGLKSRFEDFHGLRYTNDAIKSAVELSDRYITDRKLPDKAIDVIDEAGATQWLLPASKRKKTV</sequence>
<dbReference type="GO" id="GO:0034605">
    <property type="term" value="P:cellular response to heat"/>
    <property type="evidence" value="ECO:0007669"/>
    <property type="project" value="TreeGrafter"/>
</dbReference>
<dbReference type="GO" id="GO:0008233">
    <property type="term" value="F:peptidase activity"/>
    <property type="evidence" value="ECO:0007669"/>
    <property type="project" value="UniProtKB-KW"/>
</dbReference>
<keyword evidence="1" id="KW-0547">Nucleotide-binding</keyword>
<dbReference type="GO" id="GO:0005737">
    <property type="term" value="C:cytoplasm"/>
    <property type="evidence" value="ECO:0007669"/>
    <property type="project" value="TreeGrafter"/>
</dbReference>
<dbReference type="GO" id="GO:0006508">
    <property type="term" value="P:proteolysis"/>
    <property type="evidence" value="ECO:0007669"/>
    <property type="project" value="UniProtKB-KW"/>
</dbReference>
<dbReference type="Pfam" id="PF17871">
    <property type="entry name" value="AAA_lid_9"/>
    <property type="match status" value="1"/>
</dbReference>
<dbReference type="PROSITE" id="PS00870">
    <property type="entry name" value="CLPAB_1"/>
    <property type="match status" value="1"/>
</dbReference>
<dbReference type="SUPFAM" id="SSF52540">
    <property type="entry name" value="P-loop containing nucleoside triphosphate hydrolases"/>
    <property type="match status" value="1"/>
</dbReference>
<feature type="non-terminal residue" evidence="5">
    <location>
        <position position="1"/>
    </location>
</feature>
<gene>
    <name evidence="5" type="primary">clpA</name>
    <name evidence="5" type="ORF">DCG65_01130</name>
</gene>
<name>A0A3B9KWR9_9PROT</name>